<dbReference type="GO" id="GO:0008233">
    <property type="term" value="F:peptidase activity"/>
    <property type="evidence" value="ECO:0007669"/>
    <property type="project" value="UniProtKB-KW"/>
</dbReference>
<feature type="transmembrane region" description="Helical" evidence="7">
    <location>
        <begin position="221"/>
        <end position="240"/>
    </location>
</feature>
<dbReference type="InterPro" id="IPR035952">
    <property type="entry name" value="Rhomboid-like_sf"/>
</dbReference>
<feature type="transmembrane region" description="Helical" evidence="7">
    <location>
        <begin position="84"/>
        <end position="104"/>
    </location>
</feature>
<keyword evidence="9" id="KW-0645">Protease</keyword>
<evidence type="ECO:0000256" key="1">
    <source>
        <dbReference type="ARBA" id="ARBA00004141"/>
    </source>
</evidence>
<feature type="transmembrane region" description="Helical" evidence="7">
    <location>
        <begin position="276"/>
        <end position="298"/>
    </location>
</feature>
<dbReference type="PANTHER" id="PTHR43731:SF14">
    <property type="entry name" value="PRESENILIN-ASSOCIATED RHOMBOID-LIKE PROTEIN, MITOCHONDRIAL"/>
    <property type="match status" value="1"/>
</dbReference>
<protein>
    <submittedName>
        <fullName evidence="9">Rhomboid family intramembrane serine protease</fullName>
    </submittedName>
</protein>
<dbReference type="GO" id="GO:0006508">
    <property type="term" value="P:proteolysis"/>
    <property type="evidence" value="ECO:0007669"/>
    <property type="project" value="UniProtKB-KW"/>
</dbReference>
<keyword evidence="3 7" id="KW-0812">Transmembrane</keyword>
<sequence length="309" mass="32233">MTNPGWGGPYGDQPNPPQSVCVRHPDRPTGLACSRCGRPACPQCLQAAAVGQHCVDCVREGNKNVRTAQTVAGAPVTRSAKTPLTYALIAINVVVFGITAAQSGNVASNFNESSLARAWSLNSLLVADGDVFRLIGNGFVHIGPIHLLVNMFALYLIGRDVELVLGRSRYLAVYFLSLLGGSASVMVFENPLSLTAGASGAVFGLLGAQAVILLRLKRSPAPVLIVIALNIFISISIPSISLWGHMGGLVAGAAATAGLVFLPNRRRGPESSQTSAGVSMAWISVIAVALVTLGIIAVRMLDLRAQMGI</sequence>
<accession>A0ABT4M962</accession>
<dbReference type="Gene3D" id="1.20.1540.10">
    <property type="entry name" value="Rhomboid-like"/>
    <property type="match status" value="1"/>
</dbReference>
<name>A0ABT4M962_9NOCA</name>
<gene>
    <name evidence="9" type="ORF">O4220_01895</name>
</gene>
<keyword evidence="4" id="KW-0378">Hydrolase</keyword>
<comment type="caution">
    <text evidence="9">The sequence shown here is derived from an EMBL/GenBank/DDBJ whole genome shotgun (WGS) entry which is preliminary data.</text>
</comment>
<evidence type="ECO:0000256" key="2">
    <source>
        <dbReference type="ARBA" id="ARBA00009045"/>
    </source>
</evidence>
<organism evidence="9 10">
    <name type="scientific">Rhodococcus ruber</name>
    <dbReference type="NCBI Taxonomy" id="1830"/>
    <lineage>
        <taxon>Bacteria</taxon>
        <taxon>Bacillati</taxon>
        <taxon>Actinomycetota</taxon>
        <taxon>Actinomycetes</taxon>
        <taxon>Mycobacteriales</taxon>
        <taxon>Nocardiaceae</taxon>
        <taxon>Rhodococcus</taxon>
    </lineage>
</organism>
<keyword evidence="5 7" id="KW-1133">Transmembrane helix</keyword>
<dbReference type="PANTHER" id="PTHR43731">
    <property type="entry name" value="RHOMBOID PROTEASE"/>
    <property type="match status" value="1"/>
</dbReference>
<dbReference type="SUPFAM" id="SSF144091">
    <property type="entry name" value="Rhomboid-like"/>
    <property type="match status" value="1"/>
</dbReference>
<evidence type="ECO:0000313" key="10">
    <source>
        <dbReference type="Proteomes" id="UP001081071"/>
    </source>
</evidence>
<dbReference type="Pfam" id="PF01694">
    <property type="entry name" value="Rhomboid"/>
    <property type="match status" value="1"/>
</dbReference>
<feature type="transmembrane region" description="Helical" evidence="7">
    <location>
        <begin position="170"/>
        <end position="188"/>
    </location>
</feature>
<reference evidence="9" key="1">
    <citation type="submission" date="2022-12" db="EMBL/GenBank/DDBJ databases">
        <authorList>
            <person name="Krivoruchko A.V."/>
            <person name="Elkin A."/>
        </authorList>
    </citation>
    <scope>NUCLEOTIDE SEQUENCE</scope>
    <source>
        <strain evidence="9">IEGM 1391</strain>
    </source>
</reference>
<feature type="transmembrane region" description="Helical" evidence="7">
    <location>
        <begin position="138"/>
        <end position="158"/>
    </location>
</feature>
<dbReference type="InterPro" id="IPR022764">
    <property type="entry name" value="Peptidase_S54_rhomboid_dom"/>
</dbReference>
<evidence type="ECO:0000256" key="4">
    <source>
        <dbReference type="ARBA" id="ARBA00022801"/>
    </source>
</evidence>
<comment type="subcellular location">
    <subcellularLocation>
        <location evidence="1">Membrane</location>
        <topology evidence="1">Multi-pass membrane protein</topology>
    </subcellularLocation>
</comment>
<evidence type="ECO:0000256" key="5">
    <source>
        <dbReference type="ARBA" id="ARBA00022989"/>
    </source>
</evidence>
<evidence type="ECO:0000259" key="8">
    <source>
        <dbReference type="Pfam" id="PF01694"/>
    </source>
</evidence>
<evidence type="ECO:0000256" key="6">
    <source>
        <dbReference type="ARBA" id="ARBA00023136"/>
    </source>
</evidence>
<keyword evidence="6 7" id="KW-0472">Membrane</keyword>
<dbReference type="RefSeq" id="WP_269601856.1">
    <property type="nucleotide sequence ID" value="NZ_JAPWIJ010000001.1"/>
</dbReference>
<feature type="transmembrane region" description="Helical" evidence="7">
    <location>
        <begin position="246"/>
        <end position="264"/>
    </location>
</feature>
<dbReference type="EMBL" id="JAPWIJ010000001">
    <property type="protein sequence ID" value="MCZ4517249.1"/>
    <property type="molecule type" value="Genomic_DNA"/>
</dbReference>
<evidence type="ECO:0000256" key="3">
    <source>
        <dbReference type="ARBA" id="ARBA00022692"/>
    </source>
</evidence>
<evidence type="ECO:0000313" key="9">
    <source>
        <dbReference type="EMBL" id="MCZ4517249.1"/>
    </source>
</evidence>
<dbReference type="Proteomes" id="UP001081071">
    <property type="component" value="Unassembled WGS sequence"/>
</dbReference>
<feature type="transmembrane region" description="Helical" evidence="7">
    <location>
        <begin position="194"/>
        <end position="214"/>
    </location>
</feature>
<keyword evidence="10" id="KW-1185">Reference proteome</keyword>
<proteinExistence type="inferred from homology"/>
<comment type="similarity">
    <text evidence="2">Belongs to the peptidase S54 family.</text>
</comment>
<feature type="domain" description="Peptidase S54 rhomboid" evidence="8">
    <location>
        <begin position="129"/>
        <end position="258"/>
    </location>
</feature>
<dbReference type="InterPro" id="IPR050925">
    <property type="entry name" value="Rhomboid_protease_S54"/>
</dbReference>
<evidence type="ECO:0000256" key="7">
    <source>
        <dbReference type="SAM" id="Phobius"/>
    </source>
</evidence>
<dbReference type="SUPFAM" id="SSF57845">
    <property type="entry name" value="B-box zinc-binding domain"/>
    <property type="match status" value="1"/>
</dbReference>